<dbReference type="Pfam" id="PF01565">
    <property type="entry name" value="FAD_binding_4"/>
    <property type="match status" value="1"/>
</dbReference>
<keyword evidence="1" id="KW-0285">Flavoprotein</keyword>
<dbReference type="EMBL" id="JAUSUB010000036">
    <property type="protein sequence ID" value="MDQ0273263.1"/>
    <property type="molecule type" value="Genomic_DNA"/>
</dbReference>
<proteinExistence type="predicted"/>
<dbReference type="Gene3D" id="3.30.465.10">
    <property type="match status" value="1"/>
</dbReference>
<dbReference type="PROSITE" id="PS51387">
    <property type="entry name" value="FAD_PCMH"/>
    <property type="match status" value="1"/>
</dbReference>
<dbReference type="InterPro" id="IPR007173">
    <property type="entry name" value="ALO_C"/>
</dbReference>
<organism evidence="4 5">
    <name type="scientific">Cytobacillus purgationiresistens</name>
    <dbReference type="NCBI Taxonomy" id="863449"/>
    <lineage>
        <taxon>Bacteria</taxon>
        <taxon>Bacillati</taxon>
        <taxon>Bacillota</taxon>
        <taxon>Bacilli</taxon>
        <taxon>Bacillales</taxon>
        <taxon>Bacillaceae</taxon>
        <taxon>Cytobacillus</taxon>
    </lineage>
</organism>
<dbReference type="PIRSF" id="PIRSF000136">
    <property type="entry name" value="LGO_GLO"/>
    <property type="match status" value="1"/>
</dbReference>
<evidence type="ECO:0000259" key="3">
    <source>
        <dbReference type="PROSITE" id="PS51387"/>
    </source>
</evidence>
<evidence type="ECO:0000313" key="5">
    <source>
        <dbReference type="Proteomes" id="UP001238088"/>
    </source>
</evidence>
<dbReference type="SUPFAM" id="SSF56176">
    <property type="entry name" value="FAD-binding/transporter-associated domain-like"/>
    <property type="match status" value="1"/>
</dbReference>
<dbReference type="InterPro" id="IPR016169">
    <property type="entry name" value="FAD-bd_PCMH_sub2"/>
</dbReference>
<dbReference type="Gene3D" id="3.30.43.10">
    <property type="entry name" value="Uridine Diphospho-n-acetylenolpyruvylglucosamine Reductase, domain 2"/>
    <property type="match status" value="1"/>
</dbReference>
<dbReference type="PANTHER" id="PTHR43762:SF1">
    <property type="entry name" value="D-ARABINONO-1,4-LACTONE OXIDASE"/>
    <property type="match status" value="1"/>
</dbReference>
<keyword evidence="5" id="KW-1185">Reference proteome</keyword>
<dbReference type="InterPro" id="IPR010031">
    <property type="entry name" value="FAD_lactone_oxidase-like"/>
</dbReference>
<accession>A0ABU0APY5</accession>
<dbReference type="GO" id="GO:0050105">
    <property type="term" value="F:L-gulonolactone oxidase activity"/>
    <property type="evidence" value="ECO:0007669"/>
    <property type="project" value="UniProtKB-EC"/>
</dbReference>
<reference evidence="4 5" key="1">
    <citation type="submission" date="2023-07" db="EMBL/GenBank/DDBJ databases">
        <title>Genomic Encyclopedia of Type Strains, Phase IV (KMG-IV): sequencing the most valuable type-strain genomes for metagenomic binning, comparative biology and taxonomic classification.</title>
        <authorList>
            <person name="Goeker M."/>
        </authorList>
    </citation>
    <scope>NUCLEOTIDE SEQUENCE [LARGE SCALE GENOMIC DNA]</scope>
    <source>
        <strain evidence="4 5">DSM 23494</strain>
    </source>
</reference>
<dbReference type="Proteomes" id="UP001238088">
    <property type="component" value="Unassembled WGS sequence"/>
</dbReference>
<dbReference type="PANTHER" id="PTHR43762">
    <property type="entry name" value="L-GULONOLACTONE OXIDASE"/>
    <property type="match status" value="1"/>
</dbReference>
<keyword evidence="2 4" id="KW-0560">Oxidoreductase</keyword>
<dbReference type="RefSeq" id="WP_307479166.1">
    <property type="nucleotide sequence ID" value="NZ_JAUSUB010000036.1"/>
</dbReference>
<dbReference type="Gene3D" id="1.10.45.10">
    <property type="entry name" value="Vanillyl-alcohol Oxidase, Chain A, domain 4"/>
    <property type="match status" value="1"/>
</dbReference>
<dbReference type="Gene3D" id="3.30.70.2520">
    <property type="match status" value="1"/>
</dbReference>
<dbReference type="InterPro" id="IPR036318">
    <property type="entry name" value="FAD-bd_PCMH-like_sf"/>
</dbReference>
<dbReference type="InterPro" id="IPR006094">
    <property type="entry name" value="Oxid_FAD_bind_N"/>
</dbReference>
<name>A0ABU0APY5_9BACI</name>
<protein>
    <submittedName>
        <fullName evidence="4">L-gulonolactone oxidase</fullName>
        <ecNumber evidence="4">1.1.3.8</ecNumber>
    </submittedName>
</protein>
<evidence type="ECO:0000256" key="1">
    <source>
        <dbReference type="ARBA" id="ARBA00022630"/>
    </source>
</evidence>
<dbReference type="EC" id="1.1.3.8" evidence="4"/>
<dbReference type="NCBIfam" id="TIGR01679">
    <property type="entry name" value="bact_FAD_ox"/>
    <property type="match status" value="1"/>
</dbReference>
<dbReference type="InterPro" id="IPR016171">
    <property type="entry name" value="Vanillyl_alc_oxidase_C-sub2"/>
</dbReference>
<sequence length="446" mass="51524">MKIKTGRTWKNWAGTSESTPLKIIYPTTIEEVTELVSKAKAEKKKIRVVGAGHSFTHLAHTTDWLLSLDGLKGIESIDTDKETVTVFAGTRLYEIGSLLGEKGYAQENLGDINVQSIAGAVSTGTHGTGLQFGNISTQVLEVTFVSGSGEIVALSVEKDPEFFKACLVSLGMLGIIVKIKLKMIQSPVYVYKSDKVKFHVLEEKLNDYIYNNRHFEFFLFPYTDTVQVKTMNITSEKPQSLRWHKLNSLVLENYLFYVISEVCRIFPKTSAFFSRLSAKAIGKETIRAESHELFATPRKVRFREMEYSIPLAYFLPALREIRQTIEEKKYHVHFPIECRTVKADDIWLSPSYKRDSAYIAFHMYKGMPYDTFFIDMENIMKKYDGRPHWGKMHKRTADELFHLYPRLYDFLVFRQKQDPDDLFLNPYLRQLLYEQSNKQQTIEKSS</sequence>
<comment type="caution">
    <text evidence="4">The sequence shown here is derived from an EMBL/GenBank/DDBJ whole genome shotgun (WGS) entry which is preliminary data.</text>
</comment>
<evidence type="ECO:0000256" key="2">
    <source>
        <dbReference type="ARBA" id="ARBA00023002"/>
    </source>
</evidence>
<feature type="domain" description="FAD-binding PCMH-type" evidence="3">
    <location>
        <begin position="16"/>
        <end position="186"/>
    </location>
</feature>
<dbReference type="InterPro" id="IPR016166">
    <property type="entry name" value="FAD-bd_PCMH"/>
</dbReference>
<dbReference type="InterPro" id="IPR016167">
    <property type="entry name" value="FAD-bd_PCMH_sub1"/>
</dbReference>
<dbReference type="Pfam" id="PF04030">
    <property type="entry name" value="ALO"/>
    <property type="match status" value="1"/>
</dbReference>
<gene>
    <name evidence="4" type="ORF">J2S17_005195</name>
</gene>
<evidence type="ECO:0000313" key="4">
    <source>
        <dbReference type="EMBL" id="MDQ0273263.1"/>
    </source>
</evidence>